<dbReference type="InterPro" id="IPR020518">
    <property type="entry name" value="Tscrpt_reg_PrtN"/>
</dbReference>
<accession>A0A8S5LNT1</accession>
<dbReference type="GO" id="GO:0006355">
    <property type="term" value="P:regulation of DNA-templated transcription"/>
    <property type="evidence" value="ECO:0007669"/>
    <property type="project" value="InterPro"/>
</dbReference>
<dbReference type="EMBL" id="BK015886">
    <property type="protein sequence ID" value="DAD71701.1"/>
    <property type="molecule type" value="Genomic_DNA"/>
</dbReference>
<dbReference type="Pfam" id="PF11112">
    <property type="entry name" value="PyocinActivator"/>
    <property type="match status" value="1"/>
</dbReference>
<organism evidence="1">
    <name type="scientific">Myoviridae sp. cti9m5</name>
    <dbReference type="NCBI Taxonomy" id="2827613"/>
    <lineage>
        <taxon>Viruses</taxon>
        <taxon>Duplodnaviria</taxon>
        <taxon>Heunggongvirae</taxon>
        <taxon>Uroviricota</taxon>
        <taxon>Caudoviricetes</taxon>
    </lineage>
</organism>
<name>A0A8S5LNT1_9CAUD</name>
<sequence length="90" mass="10483">MQSNLNTAFVLTMRYQSTCIPLEEVRRQWLPHLSENEMKKKASCQSLPFPVFRADKNSRKSPYLVNVADVAAYLDSQAQQAMFEWKQVNE</sequence>
<proteinExistence type="predicted"/>
<reference evidence="1" key="1">
    <citation type="journal article" date="2021" name="Proc. Natl. Acad. Sci. U.S.A.">
        <title>A Catalog of Tens of Thousands of Viruses from Human Metagenomes Reveals Hidden Associations with Chronic Diseases.</title>
        <authorList>
            <person name="Tisza M.J."/>
            <person name="Buck C.B."/>
        </authorList>
    </citation>
    <scope>NUCLEOTIDE SEQUENCE</scope>
    <source>
        <strain evidence="1">Cti9m5</strain>
    </source>
</reference>
<evidence type="ECO:0000313" key="1">
    <source>
        <dbReference type="EMBL" id="DAD71701.1"/>
    </source>
</evidence>
<protein>
    <submittedName>
        <fullName evidence="1">Pyocin activator protein PrtN</fullName>
    </submittedName>
</protein>